<feature type="region of interest" description="Disordered" evidence="1">
    <location>
        <begin position="105"/>
        <end position="129"/>
    </location>
</feature>
<dbReference type="AlphaFoldDB" id="A0A5J9VK43"/>
<dbReference type="EMBL" id="RWGY01000009">
    <property type="protein sequence ID" value="TVU36158.1"/>
    <property type="molecule type" value="Genomic_DNA"/>
</dbReference>
<reference evidence="3 4" key="1">
    <citation type="journal article" date="2019" name="Sci. Rep.">
        <title>A high-quality genome of Eragrostis curvula grass provides insights into Poaceae evolution and supports new strategies to enhance forage quality.</title>
        <authorList>
            <person name="Carballo J."/>
            <person name="Santos B.A.C.M."/>
            <person name="Zappacosta D."/>
            <person name="Garbus I."/>
            <person name="Selva J.P."/>
            <person name="Gallo C.A."/>
            <person name="Diaz A."/>
            <person name="Albertini E."/>
            <person name="Caccamo M."/>
            <person name="Echenique V."/>
        </authorList>
    </citation>
    <scope>NUCLEOTIDE SEQUENCE [LARGE SCALE GENOMIC DNA]</scope>
    <source>
        <strain evidence="4">cv. Victoria</strain>
        <tissue evidence="3">Leaf</tissue>
    </source>
</reference>
<proteinExistence type="predicted"/>
<dbReference type="Pfam" id="PF03478">
    <property type="entry name" value="Beta-prop_KIB1-4"/>
    <property type="match status" value="1"/>
</dbReference>
<sequence length="253" mass="28591">MLMHSQCHLSDEPSAPGCVVIVVEGGDDTFIWYCRPGDEQWVKYDYDIGTQPALPDPEGNEFEKTPICAITACRGKFYFYGSTTELGVLEFCPDPVFSSIAIDDSYESEDDEEEHDEDDEEECVRTTRSRAQTPSAFHVESVGDLYMITLFYVSPRSDEVAECVVEKMDFSARRWRAVDDLGGRTFLLSRYYFGASCVCGENSGGLQQDCVYVVNPWKKEMLVFDVKDGTHSLHKLDEAPSADKAFWLLPKEN</sequence>
<dbReference type="PANTHER" id="PTHR33127:SF85">
    <property type="entry name" value="OS11G0436500 PROTEIN"/>
    <property type="match status" value="1"/>
</dbReference>
<evidence type="ECO:0000259" key="2">
    <source>
        <dbReference type="Pfam" id="PF03478"/>
    </source>
</evidence>
<evidence type="ECO:0000256" key="1">
    <source>
        <dbReference type="SAM" id="MobiDB-lite"/>
    </source>
</evidence>
<dbReference type="InterPro" id="IPR005174">
    <property type="entry name" value="KIB1-4_b-propeller"/>
</dbReference>
<organism evidence="3 4">
    <name type="scientific">Eragrostis curvula</name>
    <name type="common">weeping love grass</name>
    <dbReference type="NCBI Taxonomy" id="38414"/>
    <lineage>
        <taxon>Eukaryota</taxon>
        <taxon>Viridiplantae</taxon>
        <taxon>Streptophyta</taxon>
        <taxon>Embryophyta</taxon>
        <taxon>Tracheophyta</taxon>
        <taxon>Spermatophyta</taxon>
        <taxon>Magnoliopsida</taxon>
        <taxon>Liliopsida</taxon>
        <taxon>Poales</taxon>
        <taxon>Poaceae</taxon>
        <taxon>PACMAD clade</taxon>
        <taxon>Chloridoideae</taxon>
        <taxon>Eragrostideae</taxon>
        <taxon>Eragrostidinae</taxon>
        <taxon>Eragrostis</taxon>
    </lineage>
</organism>
<name>A0A5J9VK43_9POAL</name>
<dbReference type="PANTHER" id="PTHR33127">
    <property type="entry name" value="TRANSMEMBRANE PROTEIN"/>
    <property type="match status" value="1"/>
</dbReference>
<evidence type="ECO:0000313" key="4">
    <source>
        <dbReference type="Proteomes" id="UP000324897"/>
    </source>
</evidence>
<keyword evidence="4" id="KW-1185">Reference proteome</keyword>
<accession>A0A5J9VK43</accession>
<dbReference type="Gramene" id="TVU36158">
    <property type="protein sequence ID" value="TVU36158"/>
    <property type="gene ID" value="EJB05_18075"/>
</dbReference>
<evidence type="ECO:0000313" key="3">
    <source>
        <dbReference type="EMBL" id="TVU36158.1"/>
    </source>
</evidence>
<comment type="caution">
    <text evidence="3">The sequence shown here is derived from an EMBL/GenBank/DDBJ whole genome shotgun (WGS) entry which is preliminary data.</text>
</comment>
<protein>
    <recommendedName>
        <fullName evidence="2">KIB1-4 beta-propeller domain-containing protein</fullName>
    </recommendedName>
</protein>
<gene>
    <name evidence="3" type="ORF">EJB05_18075</name>
</gene>
<feature type="domain" description="KIB1-4 beta-propeller" evidence="2">
    <location>
        <begin position="4"/>
        <end position="225"/>
    </location>
</feature>
<feature type="compositionally biased region" description="Acidic residues" evidence="1">
    <location>
        <begin position="105"/>
        <end position="122"/>
    </location>
</feature>
<dbReference type="OrthoDB" id="686979at2759"/>
<feature type="non-terminal residue" evidence="3">
    <location>
        <position position="1"/>
    </location>
</feature>
<dbReference type="Proteomes" id="UP000324897">
    <property type="component" value="Unassembled WGS sequence"/>
</dbReference>